<dbReference type="AlphaFoldDB" id="A0A7G5XMJ7"/>
<dbReference type="Proteomes" id="UP000515344">
    <property type="component" value="Chromosome"/>
</dbReference>
<organism evidence="1 2">
    <name type="scientific">Lacibacter sediminis</name>
    <dbReference type="NCBI Taxonomy" id="2760713"/>
    <lineage>
        <taxon>Bacteria</taxon>
        <taxon>Pseudomonadati</taxon>
        <taxon>Bacteroidota</taxon>
        <taxon>Chitinophagia</taxon>
        <taxon>Chitinophagales</taxon>
        <taxon>Chitinophagaceae</taxon>
        <taxon>Lacibacter</taxon>
    </lineage>
</organism>
<proteinExistence type="predicted"/>
<keyword evidence="2" id="KW-1185">Reference proteome</keyword>
<evidence type="ECO:0000313" key="2">
    <source>
        <dbReference type="Proteomes" id="UP000515344"/>
    </source>
</evidence>
<protein>
    <recommendedName>
        <fullName evidence="3">DUF4399 domain-containing protein</fullName>
    </recommendedName>
</protein>
<dbReference type="KEGG" id="lacs:H4075_06625"/>
<accession>A0A7G5XMJ7</accession>
<dbReference type="InterPro" id="IPR046133">
    <property type="entry name" value="DUF6130"/>
</dbReference>
<dbReference type="EMBL" id="CP060007">
    <property type="protein sequence ID" value="QNA46700.1"/>
    <property type="molecule type" value="Genomic_DNA"/>
</dbReference>
<evidence type="ECO:0008006" key="3">
    <source>
        <dbReference type="Google" id="ProtNLM"/>
    </source>
</evidence>
<dbReference type="Pfam" id="PF19625">
    <property type="entry name" value="DUF6130"/>
    <property type="match status" value="1"/>
</dbReference>
<sequence>MNLTSNIMAQPSAKEVRGAAPVVPVKNEPLPKLFVYPPLAGPLKLGQVVIQYRADNVHFVPVYGVGALDVSPRVGHVHVTVDNAAWHWADASGEPIILNGFLPGKHTVLIELADPTHKIIDSKEVSFIIPDVKKG</sequence>
<reference evidence="2" key="1">
    <citation type="submission" date="2020-08" db="EMBL/GenBank/DDBJ databases">
        <title>Lacibacter sp. S13-6-6 genome sequencing.</title>
        <authorList>
            <person name="Jin L."/>
        </authorList>
    </citation>
    <scope>NUCLEOTIDE SEQUENCE [LARGE SCALE GENOMIC DNA]</scope>
    <source>
        <strain evidence="2">S13-6-6</strain>
    </source>
</reference>
<gene>
    <name evidence="1" type="ORF">H4075_06625</name>
</gene>
<name>A0A7G5XMJ7_9BACT</name>
<evidence type="ECO:0000313" key="1">
    <source>
        <dbReference type="EMBL" id="QNA46700.1"/>
    </source>
</evidence>